<evidence type="ECO:0000313" key="10">
    <source>
        <dbReference type="Proteomes" id="UP000053091"/>
    </source>
</evidence>
<dbReference type="GO" id="GO:0016746">
    <property type="term" value="F:acyltransferase activity"/>
    <property type="evidence" value="ECO:0007669"/>
    <property type="project" value="UniProtKB-KW"/>
</dbReference>
<protein>
    <submittedName>
        <fullName evidence="9">D-alanyl-lipoteichoic acid acyltransferase DltB, MBOAT superfamily</fullName>
    </submittedName>
</protein>
<dbReference type="STRING" id="1678841.TBC1_111620"/>
<evidence type="ECO:0000256" key="6">
    <source>
        <dbReference type="ARBA" id="ARBA00023136"/>
    </source>
</evidence>
<evidence type="ECO:0000256" key="8">
    <source>
        <dbReference type="SAM" id="Phobius"/>
    </source>
</evidence>
<keyword evidence="6 7" id="KW-0472">Membrane</keyword>
<name>A0A0S7BXY1_9BACT</name>
<keyword evidence="3 7" id="KW-1003">Cell membrane</keyword>
<feature type="transmembrane region" description="Helical" evidence="8">
    <location>
        <begin position="114"/>
        <end position="137"/>
    </location>
</feature>
<evidence type="ECO:0000256" key="1">
    <source>
        <dbReference type="ARBA" id="ARBA00004651"/>
    </source>
</evidence>
<comment type="subcellular location">
    <subcellularLocation>
        <location evidence="1">Cell membrane</location>
        <topology evidence="1">Multi-pass membrane protein</topology>
    </subcellularLocation>
</comment>
<accession>A0A0S7BXY1</accession>
<dbReference type="PIRSF" id="PIRSF016636">
    <property type="entry name" value="AlgI_DltB"/>
    <property type="match status" value="1"/>
</dbReference>
<evidence type="ECO:0000256" key="7">
    <source>
        <dbReference type="PIRNR" id="PIRNR016636"/>
    </source>
</evidence>
<feature type="transmembrane region" description="Helical" evidence="8">
    <location>
        <begin position="224"/>
        <end position="242"/>
    </location>
</feature>
<evidence type="ECO:0000256" key="4">
    <source>
        <dbReference type="ARBA" id="ARBA00022692"/>
    </source>
</evidence>
<sequence>MHFDSLYFFVFLAVTFLLYYRIGYKFQQLVLFAASIFFIAFLSPKLVVFTLIFVILNYFLGIWLQKKAETRFRVTVFWITIAANIGILGFFKYINFFFENVNLFLSLFNAQGSLKLLDLIIPVGISYYTFQALGYLIRINRKAEKAETSFLAFANYLIFFPKFLAGPVERSNHFFPQISKPVLFQADNVTAGLRLFLWGMFKKVVIGNNLADPVYKLYNNIEDYTGLPLLIIFFLQAIHLYADFSGYTDMALGVARIFGIKLVDNFNRPFFARNVGEFWRRWHISLSSWCNDFIFSPFIVKYRKYGNKAAIAGIFITFYVIGIWHGANWTFVAVGLLQGIAISYEFATKRKRLQIASRLPQGLVTFVSRTLTYLFFSLTLVFFNSQNIHDAFYFLSHIFSDFRFNLSGNKLIYDSASFFVAIIAFGVIYIKEMLQEMKVDVPSYFYGLPRGLRWTGYYLMMVAVFYYSGAGDAFVYLQF</sequence>
<dbReference type="EMBL" id="DF968182">
    <property type="protein sequence ID" value="GAP43467.1"/>
    <property type="molecule type" value="Genomic_DNA"/>
</dbReference>
<dbReference type="RefSeq" id="WP_062040582.1">
    <property type="nucleotide sequence ID" value="NZ_DF968182.1"/>
</dbReference>
<dbReference type="InterPro" id="IPR024194">
    <property type="entry name" value="Ac/AlaTfrase_AlgI/DltB"/>
</dbReference>
<feature type="transmembrane region" description="Helical" evidence="8">
    <location>
        <begin position="359"/>
        <end position="383"/>
    </location>
</feature>
<feature type="transmembrane region" description="Helical" evidence="8">
    <location>
        <begin position="329"/>
        <end position="347"/>
    </location>
</feature>
<evidence type="ECO:0000313" key="9">
    <source>
        <dbReference type="EMBL" id="GAP43467.1"/>
    </source>
</evidence>
<dbReference type="GO" id="GO:0042121">
    <property type="term" value="P:alginic acid biosynthetic process"/>
    <property type="evidence" value="ECO:0007669"/>
    <property type="project" value="InterPro"/>
</dbReference>
<feature type="transmembrane region" description="Helical" evidence="8">
    <location>
        <begin position="411"/>
        <end position="430"/>
    </location>
</feature>
<keyword evidence="7 9" id="KW-0012">Acyltransferase</keyword>
<evidence type="ECO:0000256" key="2">
    <source>
        <dbReference type="ARBA" id="ARBA00010323"/>
    </source>
</evidence>
<dbReference type="InterPro" id="IPR004299">
    <property type="entry name" value="MBOAT_fam"/>
</dbReference>
<evidence type="ECO:0000256" key="3">
    <source>
        <dbReference type="ARBA" id="ARBA00022475"/>
    </source>
</evidence>
<feature type="transmembrane region" description="Helical" evidence="8">
    <location>
        <begin position="305"/>
        <end position="323"/>
    </location>
</feature>
<feature type="transmembrane region" description="Helical" evidence="8">
    <location>
        <begin position="7"/>
        <end position="24"/>
    </location>
</feature>
<dbReference type="InterPro" id="IPR028362">
    <property type="entry name" value="AlgI"/>
</dbReference>
<comment type="similarity">
    <text evidence="2 7">Belongs to the membrane-bound acyltransferase family.</text>
</comment>
<keyword evidence="5 8" id="KW-1133">Transmembrane helix</keyword>
<gene>
    <name evidence="9" type="ORF">TBC1_111620</name>
</gene>
<keyword evidence="4 8" id="KW-0812">Transmembrane</keyword>
<keyword evidence="10" id="KW-1185">Reference proteome</keyword>
<dbReference type="GO" id="GO:0005886">
    <property type="term" value="C:plasma membrane"/>
    <property type="evidence" value="ECO:0007669"/>
    <property type="project" value="UniProtKB-SubCell"/>
</dbReference>
<feature type="transmembrane region" description="Helical" evidence="8">
    <location>
        <begin position="30"/>
        <end position="60"/>
    </location>
</feature>
<dbReference type="PANTHER" id="PTHR13285">
    <property type="entry name" value="ACYLTRANSFERASE"/>
    <property type="match status" value="1"/>
</dbReference>
<dbReference type="AlphaFoldDB" id="A0A0S7BXY1"/>
<feature type="transmembrane region" description="Helical" evidence="8">
    <location>
        <begin position="149"/>
        <end position="168"/>
    </location>
</feature>
<evidence type="ECO:0000256" key="5">
    <source>
        <dbReference type="ARBA" id="ARBA00022989"/>
    </source>
</evidence>
<proteinExistence type="inferred from homology"/>
<feature type="transmembrane region" description="Helical" evidence="8">
    <location>
        <begin position="451"/>
        <end position="469"/>
    </location>
</feature>
<organism evidence="9">
    <name type="scientific">Lentimicrobium saccharophilum</name>
    <dbReference type="NCBI Taxonomy" id="1678841"/>
    <lineage>
        <taxon>Bacteria</taxon>
        <taxon>Pseudomonadati</taxon>
        <taxon>Bacteroidota</taxon>
        <taxon>Bacteroidia</taxon>
        <taxon>Bacteroidales</taxon>
        <taxon>Lentimicrobiaceae</taxon>
        <taxon>Lentimicrobium</taxon>
    </lineage>
</organism>
<feature type="transmembrane region" description="Helical" evidence="8">
    <location>
        <begin position="72"/>
        <end position="94"/>
    </location>
</feature>
<dbReference type="PIRSF" id="PIRSF500217">
    <property type="entry name" value="AlgI"/>
    <property type="match status" value="1"/>
</dbReference>
<dbReference type="PATRIC" id="fig|1678841.3.peg.1808"/>
<dbReference type="PANTHER" id="PTHR13285:SF18">
    <property type="entry name" value="PROTEIN-CYSTEINE N-PALMITOYLTRANSFERASE RASP"/>
    <property type="match status" value="1"/>
</dbReference>
<keyword evidence="7 9" id="KW-0808">Transferase</keyword>
<reference evidence="9" key="1">
    <citation type="journal article" date="2015" name="Genome Announc.">
        <title>Draft Genome Sequence of Bacteroidales Strain TBC1, a Novel Isolate from a Methanogenic Wastewater Treatment System.</title>
        <authorList>
            <person name="Tourlousse D.M."/>
            <person name="Matsuura N."/>
            <person name="Sun L."/>
            <person name="Toyonaga M."/>
            <person name="Kuroda K."/>
            <person name="Ohashi A."/>
            <person name="Cruz R."/>
            <person name="Yamaguchi T."/>
            <person name="Sekiguchi Y."/>
        </authorList>
    </citation>
    <scope>NUCLEOTIDE SEQUENCE [LARGE SCALE GENOMIC DNA]</scope>
    <source>
        <strain evidence="9">TBC1</strain>
    </source>
</reference>
<dbReference type="InterPro" id="IPR051085">
    <property type="entry name" value="MB_O-acyltransferase"/>
</dbReference>
<dbReference type="Proteomes" id="UP000053091">
    <property type="component" value="Unassembled WGS sequence"/>
</dbReference>
<dbReference type="Pfam" id="PF03062">
    <property type="entry name" value="MBOAT"/>
    <property type="match status" value="1"/>
</dbReference>